<dbReference type="InterPro" id="IPR045070">
    <property type="entry name" value="MATE_MepA-like"/>
</dbReference>
<feature type="transmembrane region" description="Helical" evidence="10">
    <location>
        <begin position="30"/>
        <end position="51"/>
    </location>
</feature>
<comment type="subcellular location">
    <subcellularLocation>
        <location evidence="1">Cell membrane</location>
        <topology evidence="1">Multi-pass membrane protein</topology>
    </subcellularLocation>
</comment>
<evidence type="ECO:0000256" key="10">
    <source>
        <dbReference type="SAM" id="Phobius"/>
    </source>
</evidence>
<dbReference type="InterPro" id="IPR002528">
    <property type="entry name" value="MATE_fam"/>
</dbReference>
<dbReference type="STRING" id="1499688.BN000_02753"/>
<organism evidence="11 12">
    <name type="scientific">Neobacillus massiliamazoniensis</name>
    <dbReference type="NCBI Taxonomy" id="1499688"/>
    <lineage>
        <taxon>Bacteria</taxon>
        <taxon>Bacillati</taxon>
        <taxon>Bacillota</taxon>
        <taxon>Bacilli</taxon>
        <taxon>Bacillales</taxon>
        <taxon>Bacillaceae</taxon>
        <taxon>Neobacillus</taxon>
    </lineage>
</organism>
<dbReference type="RefSeq" id="WP_090635122.1">
    <property type="nucleotide sequence ID" value="NZ_CVRB01000003.1"/>
</dbReference>
<feature type="transmembrane region" description="Helical" evidence="10">
    <location>
        <begin position="106"/>
        <end position="129"/>
    </location>
</feature>
<evidence type="ECO:0000256" key="9">
    <source>
        <dbReference type="ARBA" id="ARBA00023251"/>
    </source>
</evidence>
<evidence type="ECO:0000256" key="1">
    <source>
        <dbReference type="ARBA" id="ARBA00004651"/>
    </source>
</evidence>
<dbReference type="GO" id="GO:0005886">
    <property type="term" value="C:plasma membrane"/>
    <property type="evidence" value="ECO:0007669"/>
    <property type="project" value="UniProtKB-SubCell"/>
</dbReference>
<feature type="transmembrane region" description="Helical" evidence="10">
    <location>
        <begin position="372"/>
        <end position="393"/>
    </location>
</feature>
<feature type="transmembrane region" description="Helical" evidence="10">
    <location>
        <begin position="405"/>
        <end position="426"/>
    </location>
</feature>
<keyword evidence="7 10" id="KW-1133">Transmembrane helix</keyword>
<reference evidence="12" key="1">
    <citation type="submission" date="2015-05" db="EMBL/GenBank/DDBJ databases">
        <authorList>
            <person name="Urmite Genomes"/>
        </authorList>
    </citation>
    <scope>NUCLEOTIDE SEQUENCE [LARGE SCALE GENOMIC DNA]</scope>
    <source>
        <strain evidence="12">LF1</strain>
    </source>
</reference>
<dbReference type="OrthoDB" id="9811110at2"/>
<sequence>MKNIDVQEQTIINPKAFAERELGTKNIKSLFYRYILLAILGNIFLVIPSFVDGNIVGQLGTKEMAGVGIGYTVQVLSRAIGVLIGVGAGAVVALRLGAGKIDEARSIAGQSIWLGVILSTVISIFGYIYNEPLMRLFGANDAALPSAIQFGNQAWIFFPFQVLAVILSILAILDERPGLSTWSWLAGSILAAVVELILFHKFQYGVVASAWSNNICTSFPCLLIFYFLFSKTLLKPKLKDIRIKFSNIIEVNATGFASFSIQLTMFISIIVINNLLASLGGELHVSAFTIQNGYIANSLILLILGITTGIQPLISYNYGARLYNRVREATSLGIKFTLIMSICFTALLFIYTDSIVRFFTGGDAALQDIAVWSTRVLNFTFPLGAIILLISCYFEAIEQNIKATFIAIGRSFIFSIPLFYILSHFLGVNGVWYSMPVADVLSFIVAIFFMYREFNRLKSINENEKYRDIEEII</sequence>
<evidence type="ECO:0000256" key="2">
    <source>
        <dbReference type="ARBA" id="ARBA00008417"/>
    </source>
</evidence>
<keyword evidence="4" id="KW-0813">Transport</keyword>
<evidence type="ECO:0000256" key="6">
    <source>
        <dbReference type="ARBA" id="ARBA00022692"/>
    </source>
</evidence>
<proteinExistence type="inferred from homology"/>
<evidence type="ECO:0000313" key="11">
    <source>
        <dbReference type="EMBL" id="CRK82803.1"/>
    </source>
</evidence>
<dbReference type="PANTHER" id="PTHR43823">
    <property type="entry name" value="SPORULATION PROTEIN YKVU"/>
    <property type="match status" value="1"/>
</dbReference>
<feature type="transmembrane region" description="Helical" evidence="10">
    <location>
        <begin position="251"/>
        <end position="275"/>
    </location>
</feature>
<evidence type="ECO:0000256" key="8">
    <source>
        <dbReference type="ARBA" id="ARBA00023136"/>
    </source>
</evidence>
<evidence type="ECO:0000256" key="7">
    <source>
        <dbReference type="ARBA" id="ARBA00022989"/>
    </source>
</evidence>
<feature type="transmembrane region" description="Helical" evidence="10">
    <location>
        <begin position="432"/>
        <end position="451"/>
    </location>
</feature>
<dbReference type="AlphaFoldDB" id="A0A0U1NXV2"/>
<dbReference type="EMBL" id="CVRB01000003">
    <property type="protein sequence ID" value="CRK82803.1"/>
    <property type="molecule type" value="Genomic_DNA"/>
</dbReference>
<keyword evidence="5" id="KW-1003">Cell membrane</keyword>
<accession>A0A0U1NXV2</accession>
<feature type="transmembrane region" description="Helical" evidence="10">
    <location>
        <begin position="71"/>
        <end position="94"/>
    </location>
</feature>
<feature type="transmembrane region" description="Helical" evidence="10">
    <location>
        <begin position="154"/>
        <end position="173"/>
    </location>
</feature>
<feature type="transmembrane region" description="Helical" evidence="10">
    <location>
        <begin position="332"/>
        <end position="352"/>
    </location>
</feature>
<dbReference type="CDD" id="cd13143">
    <property type="entry name" value="MATE_MepA_like"/>
    <property type="match status" value="1"/>
</dbReference>
<name>A0A0U1NXV2_9BACI</name>
<keyword evidence="8 10" id="KW-0472">Membrane</keyword>
<feature type="transmembrane region" description="Helical" evidence="10">
    <location>
        <begin position="182"/>
        <end position="199"/>
    </location>
</feature>
<keyword evidence="12" id="KW-1185">Reference proteome</keyword>
<dbReference type="Pfam" id="PF01554">
    <property type="entry name" value="MatE"/>
    <property type="match status" value="2"/>
</dbReference>
<keyword evidence="6 10" id="KW-0812">Transmembrane</keyword>
<dbReference type="GO" id="GO:0042910">
    <property type="term" value="F:xenobiotic transmembrane transporter activity"/>
    <property type="evidence" value="ECO:0007669"/>
    <property type="project" value="InterPro"/>
</dbReference>
<feature type="transmembrane region" description="Helical" evidence="10">
    <location>
        <begin position="295"/>
        <end position="320"/>
    </location>
</feature>
<evidence type="ECO:0000256" key="5">
    <source>
        <dbReference type="ARBA" id="ARBA00022475"/>
    </source>
</evidence>
<dbReference type="PANTHER" id="PTHR43823:SF3">
    <property type="entry name" value="MULTIDRUG EXPORT PROTEIN MEPA"/>
    <property type="match status" value="1"/>
</dbReference>
<dbReference type="PIRSF" id="PIRSF006603">
    <property type="entry name" value="DinF"/>
    <property type="match status" value="1"/>
</dbReference>
<feature type="transmembrane region" description="Helical" evidence="10">
    <location>
        <begin position="211"/>
        <end position="230"/>
    </location>
</feature>
<dbReference type="GO" id="GO:0015297">
    <property type="term" value="F:antiporter activity"/>
    <property type="evidence" value="ECO:0007669"/>
    <property type="project" value="InterPro"/>
</dbReference>
<comment type="similarity">
    <text evidence="2">Belongs to the multi antimicrobial extrusion (MATE) (TC 2.A.66.1) family. MepA subfamily.</text>
</comment>
<dbReference type="InterPro" id="IPR051327">
    <property type="entry name" value="MATE_MepA_subfamily"/>
</dbReference>
<protein>
    <recommendedName>
        <fullName evidence="3">Multidrug export protein MepA</fullName>
    </recommendedName>
</protein>
<dbReference type="Proteomes" id="UP000199087">
    <property type="component" value="Unassembled WGS sequence"/>
</dbReference>
<gene>
    <name evidence="11" type="ORF">BN000_02753</name>
</gene>
<evidence type="ECO:0000256" key="4">
    <source>
        <dbReference type="ARBA" id="ARBA00022448"/>
    </source>
</evidence>
<evidence type="ECO:0000313" key="12">
    <source>
        <dbReference type="Proteomes" id="UP000199087"/>
    </source>
</evidence>
<dbReference type="InterPro" id="IPR048279">
    <property type="entry name" value="MdtK-like"/>
</dbReference>
<evidence type="ECO:0000256" key="3">
    <source>
        <dbReference type="ARBA" id="ARBA00022106"/>
    </source>
</evidence>
<keyword evidence="9" id="KW-0046">Antibiotic resistance</keyword>
<dbReference type="GO" id="GO:0046677">
    <property type="term" value="P:response to antibiotic"/>
    <property type="evidence" value="ECO:0007669"/>
    <property type="project" value="UniProtKB-KW"/>
</dbReference>